<evidence type="ECO:0000313" key="1">
    <source>
        <dbReference type="EMBL" id="USG64844.1"/>
    </source>
</evidence>
<accession>A0ABY4WDL4</accession>
<dbReference type="Proteomes" id="UP001056500">
    <property type="component" value="Chromosome"/>
</dbReference>
<dbReference type="EMBL" id="CP098755">
    <property type="protein sequence ID" value="USG64844.1"/>
    <property type="molecule type" value="Genomic_DNA"/>
</dbReference>
<reference evidence="1" key="1">
    <citation type="submission" date="2022-06" db="EMBL/GenBank/DDBJ databases">
        <title>Genome sequencing of Brevibacillus sp. BB3-R1.</title>
        <authorList>
            <person name="Heo J."/>
            <person name="Lee D."/>
            <person name="Won M."/>
            <person name="Han B.-H."/>
            <person name="Hong S.-B."/>
            <person name="Kwon S.-W."/>
        </authorList>
    </citation>
    <scope>NUCLEOTIDE SEQUENCE</scope>
    <source>
        <strain evidence="1">BB3-R1</strain>
    </source>
</reference>
<organism evidence="1 2">
    <name type="scientific">Brevibacillus ruminantium</name>
    <dbReference type="NCBI Taxonomy" id="2950604"/>
    <lineage>
        <taxon>Bacteria</taxon>
        <taxon>Bacillati</taxon>
        <taxon>Bacillota</taxon>
        <taxon>Bacilli</taxon>
        <taxon>Bacillales</taxon>
        <taxon>Paenibacillaceae</taxon>
        <taxon>Brevibacillus</taxon>
    </lineage>
</organism>
<keyword evidence="2" id="KW-1185">Reference proteome</keyword>
<dbReference type="RefSeq" id="WP_251871953.1">
    <property type="nucleotide sequence ID" value="NZ_CP098755.1"/>
</dbReference>
<name>A0ABY4WDL4_9BACL</name>
<sequence length="208" mass="23643">MKRGKYLLVIIGTVLVSAGIIASGIASDKPEISGLKDYIRIEKELHKNKNQINQTSDLDNLKISDFSIPIYYFSEGVDIRSYEGSGLGDILEGSKERLWFMMDGRDASGILIADDKETIKMGGDGKDLMKLYVTLEKEYEKGSDIRYIEFRGRGLFLVVHNHTEDVWLSPDLADSFKLQPYEKISSNDVLQGMKEQIELFSDGWFERK</sequence>
<evidence type="ECO:0008006" key="3">
    <source>
        <dbReference type="Google" id="ProtNLM"/>
    </source>
</evidence>
<evidence type="ECO:0000313" key="2">
    <source>
        <dbReference type="Proteomes" id="UP001056500"/>
    </source>
</evidence>
<proteinExistence type="predicted"/>
<gene>
    <name evidence="1" type="ORF">NDK47_22395</name>
</gene>
<protein>
    <recommendedName>
        <fullName evidence="3">DUF4825 domain-containing protein</fullName>
    </recommendedName>
</protein>